<sequence>MKLDWQSPVSKIPYVGGISARRLERLGVKTVRDLLYHFPFRYQDYSQITKIRLLTPGADAAVQGTIIELSNIRTRGRKFLTKAALADESGAIEAVWFNQPYLSRTLKKGLKIGLAGRVENFGGRPGFVNPEFEVLKEGFPPAHTAGLVPVYPETARLSSKWLRNRIRSVLDSVKIAEFLPREQIKRYRLPTLPEAWRMIHFPASFKEAEEARRRFAFEELFLFNLRSLRQRQEWEKRRVPLKISYAEHKERIDCFIANLPFALTGAQKTALEEILADLGRDKPMNRLLEGDVGSGKTVVAAIAAYLTYLCGGRTILMAPTEILADQHFQTLKVLLEPYGIKIALHTSHKRTTTEPSRDNTGIQKPKEEAESDLWVGTHALFYKKGRFERVGLVVIDEQHRFGVEQRAQLFQKAKSGITPHLLTLTATPIPRTLALTVHGDLDLSILDEMPPGRKRVKTFVVPSQKRTAGYQWIRQQAKAGNQAFVICPLIEKSEAESMRQVKAATREFETLAEAMPDVKVDLLHGKLSAKEKSRVMDSFKRGETQVLVSTPVVEVGIDVPNATVMVIEAAERFGLASLHQLRGRVGRGEKTSYCFLFTQEESPDVFQRLKSLEKIANGFELAELDLKRRGPGEIYGIKQHGLTELKVADLTDAEMLKIARDAAQDLLRIDPQLSSHPNLDRELFRFSKALVEPN</sequence>
<feature type="region of interest" description="Disordered" evidence="16">
    <location>
        <begin position="348"/>
        <end position="368"/>
    </location>
</feature>
<comment type="function">
    <text evidence="15">Plays a critical role in recombination and DNA repair. Helps process Holliday junction intermediates to mature products by catalyzing branch migration. Has replication fork regression activity, unwinds stalled or blocked replication forks to make a HJ that can be resolved. Has a DNA unwinding activity characteristic of a DNA helicase with 3'-5' polarity.</text>
</comment>
<dbReference type="SUPFAM" id="SSF50249">
    <property type="entry name" value="Nucleic acid-binding proteins"/>
    <property type="match status" value="1"/>
</dbReference>
<evidence type="ECO:0000256" key="11">
    <source>
        <dbReference type="ARBA" id="ARBA00023235"/>
    </source>
</evidence>
<feature type="domain" description="Helicase C-terminal" evidence="18">
    <location>
        <begin position="455"/>
        <end position="627"/>
    </location>
</feature>
<evidence type="ECO:0000256" key="15">
    <source>
        <dbReference type="RuleBase" id="RU363016"/>
    </source>
</evidence>
<dbReference type="Pfam" id="PF00271">
    <property type="entry name" value="Helicase_C"/>
    <property type="match status" value="1"/>
</dbReference>
<dbReference type="InterPro" id="IPR033454">
    <property type="entry name" value="RecG_wedge"/>
</dbReference>
<evidence type="ECO:0000259" key="17">
    <source>
        <dbReference type="PROSITE" id="PS51192"/>
    </source>
</evidence>
<name>A0A831Z242_UNCKA</name>
<dbReference type="Gene3D" id="3.40.50.300">
    <property type="entry name" value="P-loop containing nucleotide triphosphate hydrolases"/>
    <property type="match status" value="2"/>
</dbReference>
<evidence type="ECO:0000256" key="14">
    <source>
        <dbReference type="ARBA" id="ARBA00048988"/>
    </source>
</evidence>
<evidence type="ECO:0000256" key="2">
    <source>
        <dbReference type="ARBA" id="ARBA00017846"/>
    </source>
</evidence>
<dbReference type="InterPro" id="IPR001650">
    <property type="entry name" value="Helicase_C-like"/>
</dbReference>
<dbReference type="NCBIfam" id="TIGR00643">
    <property type="entry name" value="recG"/>
    <property type="match status" value="1"/>
</dbReference>
<keyword evidence="11" id="KW-0413">Isomerase</keyword>
<dbReference type="InterPro" id="IPR011545">
    <property type="entry name" value="DEAD/DEAH_box_helicase_dom"/>
</dbReference>
<dbReference type="SUPFAM" id="SSF52540">
    <property type="entry name" value="P-loop containing nucleoside triphosphate hydrolases"/>
    <property type="match status" value="2"/>
</dbReference>
<comment type="caution">
    <text evidence="19">The sequence shown here is derived from an EMBL/GenBank/DDBJ whole genome shotgun (WGS) entry which is preliminary data.</text>
</comment>
<evidence type="ECO:0000256" key="7">
    <source>
        <dbReference type="ARBA" id="ARBA00022840"/>
    </source>
</evidence>
<dbReference type="NCBIfam" id="NF008165">
    <property type="entry name" value="PRK10917.1-3"/>
    <property type="match status" value="1"/>
</dbReference>
<keyword evidence="10 15" id="KW-0234">DNA repair</keyword>
<dbReference type="InterPro" id="IPR047112">
    <property type="entry name" value="RecG/Mfd"/>
</dbReference>
<comment type="catalytic activity">
    <reaction evidence="12 15">
        <text>Couples ATP hydrolysis with the unwinding of duplex DNA by translocating in the 3'-5' direction.</text>
        <dbReference type="EC" id="5.6.2.4"/>
    </reaction>
</comment>
<keyword evidence="7 15" id="KW-0067">ATP-binding</keyword>
<accession>A0A831Z242</accession>
<dbReference type="EC" id="5.6.2.4" evidence="13 15"/>
<keyword evidence="8" id="KW-0238">DNA-binding</keyword>
<evidence type="ECO:0000256" key="10">
    <source>
        <dbReference type="ARBA" id="ARBA00023204"/>
    </source>
</evidence>
<dbReference type="PROSITE" id="PS51194">
    <property type="entry name" value="HELICASE_CTER"/>
    <property type="match status" value="1"/>
</dbReference>
<evidence type="ECO:0000256" key="16">
    <source>
        <dbReference type="SAM" id="MobiDB-lite"/>
    </source>
</evidence>
<keyword evidence="6 15" id="KW-0347">Helicase</keyword>
<dbReference type="Pfam" id="PF17191">
    <property type="entry name" value="RecG_wedge"/>
    <property type="match status" value="1"/>
</dbReference>
<evidence type="ECO:0000256" key="6">
    <source>
        <dbReference type="ARBA" id="ARBA00022806"/>
    </source>
</evidence>
<dbReference type="PANTHER" id="PTHR47964:SF1">
    <property type="entry name" value="ATP-DEPENDENT DNA HELICASE HOMOLOG RECG, CHLOROPLASTIC"/>
    <property type="match status" value="1"/>
</dbReference>
<evidence type="ECO:0000256" key="3">
    <source>
        <dbReference type="ARBA" id="ARBA00022741"/>
    </source>
</evidence>
<evidence type="ECO:0000256" key="8">
    <source>
        <dbReference type="ARBA" id="ARBA00023125"/>
    </source>
</evidence>
<dbReference type="GO" id="GO:0016787">
    <property type="term" value="F:hydrolase activity"/>
    <property type="evidence" value="ECO:0007669"/>
    <property type="project" value="UniProtKB-KW"/>
</dbReference>
<evidence type="ECO:0000256" key="4">
    <source>
        <dbReference type="ARBA" id="ARBA00022763"/>
    </source>
</evidence>
<dbReference type="GO" id="GO:0043138">
    <property type="term" value="F:3'-5' DNA helicase activity"/>
    <property type="evidence" value="ECO:0007669"/>
    <property type="project" value="UniProtKB-EC"/>
</dbReference>
<dbReference type="InterPro" id="IPR012340">
    <property type="entry name" value="NA-bd_OB-fold"/>
</dbReference>
<dbReference type="SMART" id="SM00487">
    <property type="entry name" value="DEXDc"/>
    <property type="match status" value="1"/>
</dbReference>
<dbReference type="Gene3D" id="1.10.150.20">
    <property type="entry name" value="5' to 3' exonuclease, C-terminal subdomain"/>
    <property type="match status" value="1"/>
</dbReference>
<dbReference type="CDD" id="cd04488">
    <property type="entry name" value="RecG_wedge_OBF"/>
    <property type="match status" value="1"/>
</dbReference>
<protein>
    <recommendedName>
        <fullName evidence="2 15">ATP-dependent DNA helicase RecG</fullName>
        <ecNumber evidence="13 15">5.6.2.4</ecNumber>
    </recommendedName>
</protein>
<evidence type="ECO:0000313" key="19">
    <source>
        <dbReference type="EMBL" id="HEX61552.1"/>
    </source>
</evidence>
<dbReference type="Pfam" id="PF00270">
    <property type="entry name" value="DEAD"/>
    <property type="match status" value="1"/>
</dbReference>
<keyword evidence="4 15" id="KW-0227">DNA damage</keyword>
<dbReference type="GO" id="GO:0006310">
    <property type="term" value="P:DNA recombination"/>
    <property type="evidence" value="ECO:0007669"/>
    <property type="project" value="UniProtKB-UniRule"/>
</dbReference>
<dbReference type="GO" id="GO:0003677">
    <property type="term" value="F:DNA binding"/>
    <property type="evidence" value="ECO:0007669"/>
    <property type="project" value="UniProtKB-KW"/>
</dbReference>
<evidence type="ECO:0000256" key="12">
    <source>
        <dbReference type="ARBA" id="ARBA00034617"/>
    </source>
</evidence>
<comment type="catalytic activity">
    <reaction evidence="14 15">
        <text>ATP + H2O = ADP + phosphate + H(+)</text>
        <dbReference type="Rhea" id="RHEA:13065"/>
        <dbReference type="ChEBI" id="CHEBI:15377"/>
        <dbReference type="ChEBI" id="CHEBI:15378"/>
        <dbReference type="ChEBI" id="CHEBI:30616"/>
        <dbReference type="ChEBI" id="CHEBI:43474"/>
        <dbReference type="ChEBI" id="CHEBI:456216"/>
        <dbReference type="EC" id="5.6.2.4"/>
    </reaction>
</comment>
<dbReference type="SMART" id="SM00490">
    <property type="entry name" value="HELICc"/>
    <property type="match status" value="1"/>
</dbReference>
<dbReference type="InterPro" id="IPR027417">
    <property type="entry name" value="P-loop_NTPase"/>
</dbReference>
<dbReference type="Gene3D" id="2.40.50.140">
    <property type="entry name" value="Nucleic acid-binding proteins"/>
    <property type="match status" value="1"/>
</dbReference>
<evidence type="ECO:0000256" key="9">
    <source>
        <dbReference type="ARBA" id="ARBA00023172"/>
    </source>
</evidence>
<keyword evidence="9 15" id="KW-0233">DNA recombination</keyword>
<dbReference type="InterPro" id="IPR014001">
    <property type="entry name" value="Helicase_ATP-bd"/>
</dbReference>
<dbReference type="InterPro" id="IPR004609">
    <property type="entry name" value="ATP-dep_DNA_helicase_RecG"/>
</dbReference>
<keyword evidence="5 15" id="KW-0378">Hydrolase</keyword>
<organism evidence="19">
    <name type="scientific">candidate division WWE3 bacterium</name>
    <dbReference type="NCBI Taxonomy" id="2053526"/>
    <lineage>
        <taxon>Bacteria</taxon>
        <taxon>Katanobacteria</taxon>
    </lineage>
</organism>
<dbReference type="AlphaFoldDB" id="A0A831Z242"/>
<keyword evidence="3 15" id="KW-0547">Nucleotide-binding</keyword>
<proteinExistence type="inferred from homology"/>
<evidence type="ECO:0000256" key="13">
    <source>
        <dbReference type="ARBA" id="ARBA00034808"/>
    </source>
</evidence>
<dbReference type="GO" id="GO:0005524">
    <property type="term" value="F:ATP binding"/>
    <property type="evidence" value="ECO:0007669"/>
    <property type="project" value="UniProtKB-KW"/>
</dbReference>
<evidence type="ECO:0000256" key="5">
    <source>
        <dbReference type="ARBA" id="ARBA00022801"/>
    </source>
</evidence>
<dbReference type="PROSITE" id="PS51192">
    <property type="entry name" value="HELICASE_ATP_BIND_1"/>
    <property type="match status" value="1"/>
</dbReference>
<feature type="domain" description="Helicase ATP-binding" evidence="17">
    <location>
        <begin position="277"/>
        <end position="446"/>
    </location>
</feature>
<dbReference type="GO" id="GO:0006281">
    <property type="term" value="P:DNA repair"/>
    <property type="evidence" value="ECO:0007669"/>
    <property type="project" value="UniProtKB-UniRule"/>
</dbReference>
<evidence type="ECO:0000259" key="18">
    <source>
        <dbReference type="PROSITE" id="PS51194"/>
    </source>
</evidence>
<dbReference type="EMBL" id="DSPJ01000003">
    <property type="protein sequence ID" value="HEX61552.1"/>
    <property type="molecule type" value="Genomic_DNA"/>
</dbReference>
<gene>
    <name evidence="19" type="primary">recG</name>
    <name evidence="19" type="ORF">ENR01_00075</name>
</gene>
<evidence type="ECO:0000256" key="1">
    <source>
        <dbReference type="ARBA" id="ARBA00007504"/>
    </source>
</evidence>
<comment type="similarity">
    <text evidence="1 15">Belongs to the helicase family. RecG subfamily.</text>
</comment>
<dbReference type="NCBIfam" id="NF008168">
    <property type="entry name" value="PRK10917.2-2"/>
    <property type="match status" value="1"/>
</dbReference>
<dbReference type="Pfam" id="PF19833">
    <property type="entry name" value="RecG_dom3_C"/>
    <property type="match status" value="1"/>
</dbReference>
<dbReference type="InterPro" id="IPR045562">
    <property type="entry name" value="RecG_dom3_C"/>
</dbReference>
<dbReference type="PANTHER" id="PTHR47964">
    <property type="entry name" value="ATP-DEPENDENT DNA HELICASE HOMOLOG RECG, CHLOROPLASTIC"/>
    <property type="match status" value="1"/>
</dbReference>
<reference evidence="19" key="1">
    <citation type="journal article" date="2020" name="mSystems">
        <title>Genome- and Community-Level Interaction Insights into Carbon Utilization and Element Cycling Functions of Hydrothermarchaeota in Hydrothermal Sediment.</title>
        <authorList>
            <person name="Zhou Z."/>
            <person name="Liu Y."/>
            <person name="Xu W."/>
            <person name="Pan J."/>
            <person name="Luo Z.H."/>
            <person name="Li M."/>
        </authorList>
    </citation>
    <scope>NUCLEOTIDE SEQUENCE [LARGE SCALE GENOMIC DNA]</scope>
    <source>
        <strain evidence="19">SpSt-361</strain>
    </source>
</reference>